<comment type="caution">
    <text evidence="2">The sequence shown here is derived from an EMBL/GenBank/DDBJ whole genome shotgun (WGS) entry which is preliminary data.</text>
</comment>
<keyword evidence="1" id="KW-0175">Coiled coil</keyword>
<dbReference type="AlphaFoldDB" id="A0A8H3BTV4"/>
<dbReference type="OrthoDB" id="2162994at2759"/>
<dbReference type="EMBL" id="CAJMWS010000791">
    <property type="protein sequence ID" value="CAE6463715.1"/>
    <property type="molecule type" value="Genomic_DNA"/>
</dbReference>
<organism evidence="2 3">
    <name type="scientific">Rhizoctonia solani</name>
    <dbReference type="NCBI Taxonomy" id="456999"/>
    <lineage>
        <taxon>Eukaryota</taxon>
        <taxon>Fungi</taxon>
        <taxon>Dikarya</taxon>
        <taxon>Basidiomycota</taxon>
        <taxon>Agaricomycotina</taxon>
        <taxon>Agaricomycetes</taxon>
        <taxon>Cantharellales</taxon>
        <taxon>Ceratobasidiaceae</taxon>
        <taxon>Rhizoctonia</taxon>
    </lineage>
</organism>
<evidence type="ECO:0000313" key="3">
    <source>
        <dbReference type="Proteomes" id="UP000663846"/>
    </source>
</evidence>
<sequence length="490" mass="53343">MCIQIIEPSKKAQLKYKNEIKTLNNQVVALIDQKDGLIAKAWNQLKVASRAKDRVETLSVKQRKTTKGIEKLTTSLRRQEETLKTAKKGFSTAMVRVNKSKKYWQSCTYATEKSCKQMIVKKLGLKHTGQMKEDSVYAQSMHSLCCQLVMAGVSAKQVPNIIGICAHTFGVDPGPLPDPRSVGWFILEGVAAKIQVGNTLSDTQGITTSMDSTSHCNINFSSMHVMANSAGSHQQLYLAVESTTDHTSQTQVQVLKNTLDNICSTTCHALKCESSSSVMPCSSDLAQKLYRVNGDHASNQLKVAQLEKEWKIDSWVTHLGKSALFSLEESGSRALSDSIYESVKASAGGSGLFSALSTAEQEDSLALELQKCVWDMGNTAFNQSPPILKQDMSCLVHGGCCAHKDMNALKGGSKAMSAFWKANQHLAPPVKLFNKDNDATVTLVGPSIKPSKAEQQAYNMTESGAIKLCSLAGAAYVMYIGILLNSVHIH</sequence>
<evidence type="ECO:0000313" key="2">
    <source>
        <dbReference type="EMBL" id="CAE6463715.1"/>
    </source>
</evidence>
<accession>A0A8H3BTV4</accession>
<feature type="coiled-coil region" evidence="1">
    <location>
        <begin position="13"/>
        <end position="40"/>
    </location>
</feature>
<proteinExistence type="predicted"/>
<reference evidence="2" key="1">
    <citation type="submission" date="2021-01" db="EMBL/GenBank/DDBJ databases">
        <authorList>
            <person name="Kaushik A."/>
        </authorList>
    </citation>
    <scope>NUCLEOTIDE SEQUENCE</scope>
    <source>
        <strain evidence="2">AG1-1C</strain>
    </source>
</reference>
<evidence type="ECO:0000256" key="1">
    <source>
        <dbReference type="SAM" id="Coils"/>
    </source>
</evidence>
<gene>
    <name evidence="2" type="ORF">RDB_LOCUS163361</name>
</gene>
<dbReference type="Proteomes" id="UP000663846">
    <property type="component" value="Unassembled WGS sequence"/>
</dbReference>
<protein>
    <submittedName>
        <fullName evidence="2">Uncharacterized protein</fullName>
    </submittedName>
</protein>
<name>A0A8H3BTV4_9AGAM</name>